<keyword evidence="2" id="KW-1185">Reference proteome</keyword>
<organism evidence="1 2">
    <name type="scientific">Sinosporangium siamense</name>
    <dbReference type="NCBI Taxonomy" id="1367973"/>
    <lineage>
        <taxon>Bacteria</taxon>
        <taxon>Bacillati</taxon>
        <taxon>Actinomycetota</taxon>
        <taxon>Actinomycetes</taxon>
        <taxon>Streptosporangiales</taxon>
        <taxon>Streptosporangiaceae</taxon>
        <taxon>Sinosporangium</taxon>
    </lineage>
</organism>
<evidence type="ECO:0000313" key="1">
    <source>
        <dbReference type="EMBL" id="GII91086.1"/>
    </source>
</evidence>
<gene>
    <name evidence="1" type="ORF">Ssi02_13170</name>
</gene>
<dbReference type="Proteomes" id="UP000606172">
    <property type="component" value="Unassembled WGS sequence"/>
</dbReference>
<comment type="caution">
    <text evidence="1">The sequence shown here is derived from an EMBL/GenBank/DDBJ whole genome shotgun (WGS) entry which is preliminary data.</text>
</comment>
<dbReference type="AlphaFoldDB" id="A0A919RBW3"/>
<dbReference type="EMBL" id="BOOW01000008">
    <property type="protein sequence ID" value="GII91086.1"/>
    <property type="molecule type" value="Genomic_DNA"/>
</dbReference>
<sequence length="102" mass="10186">MDGGITAGAGILAAVVMTLWVPPAESAFAAISSAVQRVMSVLVPHLGILRMHGQRQASPAQLVSGILSASLWAAALGAFGTPAVAVALPEAAAVWSQAGPSW</sequence>
<protein>
    <submittedName>
        <fullName evidence="1">Uncharacterized protein</fullName>
    </submittedName>
</protein>
<name>A0A919RBW3_9ACTN</name>
<reference evidence="1" key="1">
    <citation type="submission" date="2021-01" db="EMBL/GenBank/DDBJ databases">
        <title>Whole genome shotgun sequence of Sinosporangium siamense NBRC 109515.</title>
        <authorList>
            <person name="Komaki H."/>
            <person name="Tamura T."/>
        </authorList>
    </citation>
    <scope>NUCLEOTIDE SEQUENCE</scope>
    <source>
        <strain evidence="1">NBRC 109515</strain>
    </source>
</reference>
<evidence type="ECO:0000313" key="2">
    <source>
        <dbReference type="Proteomes" id="UP000606172"/>
    </source>
</evidence>
<proteinExistence type="predicted"/>
<dbReference type="RefSeq" id="WP_380659343.1">
    <property type="nucleotide sequence ID" value="NZ_JBHLZQ010000004.1"/>
</dbReference>
<accession>A0A919RBW3</accession>